<feature type="transmembrane region" description="Helical" evidence="1">
    <location>
        <begin position="48"/>
        <end position="71"/>
    </location>
</feature>
<dbReference type="EMBL" id="MF385138">
    <property type="protein sequence ID" value="AWT23310.1"/>
    <property type="molecule type" value="mRNA"/>
</dbReference>
<name>A0A2U9NJG1_9CUCU</name>
<accession>A0A2U9NJG1</accession>
<evidence type="ECO:0000256" key="1">
    <source>
        <dbReference type="SAM" id="Phobius"/>
    </source>
</evidence>
<organism evidence="3">
    <name type="scientific">Hycleus phaleratus</name>
    <dbReference type="NCBI Taxonomy" id="1248972"/>
    <lineage>
        <taxon>Eukaryota</taxon>
        <taxon>Metazoa</taxon>
        <taxon>Ecdysozoa</taxon>
        <taxon>Arthropoda</taxon>
        <taxon>Hexapoda</taxon>
        <taxon>Insecta</taxon>
        <taxon>Pterygota</taxon>
        <taxon>Neoptera</taxon>
        <taxon>Endopterygota</taxon>
        <taxon>Coleoptera</taxon>
        <taxon>Polyphaga</taxon>
        <taxon>Cucujiformia</taxon>
        <taxon>Meloidae</taxon>
        <taxon>Meloinae</taxon>
        <taxon>Hycleus</taxon>
    </lineage>
</organism>
<keyword evidence="1" id="KW-0472">Membrane</keyword>
<dbReference type="EMBL" id="MF385137">
    <property type="protein sequence ID" value="AWT23309.1"/>
    <property type="molecule type" value="mRNA"/>
</dbReference>
<sequence>MTFYPMLGATVLLIDPKLVENLFEEVKMLPIDNASESTKRKIKMEMKIVSIFTIINTTVAMAVGFAVLIFNRYDYTTFLPIKYFVDYHPEYSGIFANIYKGSFTFAVTFLMTPHAYQVVYYTQHFKYQFWMLIDLIDDIMRGEISHILPSRLIEDHEYQQQIKLNLIGFVKRHQELLM</sequence>
<dbReference type="AlphaFoldDB" id="A0A2U9NJG1"/>
<evidence type="ECO:0000313" key="2">
    <source>
        <dbReference type="EMBL" id="AWT23309.1"/>
    </source>
</evidence>
<feature type="transmembrane region" description="Helical" evidence="1">
    <location>
        <begin position="91"/>
        <end position="111"/>
    </location>
</feature>
<reference evidence="3" key="1">
    <citation type="submission" date="2017-06" db="EMBL/GenBank/DDBJ databases">
        <title>Comparative transcriptome analysis of chemosensory genes in two sister blister beetles provides insights into chemosensory adaptability.</title>
        <authorList>
            <person name="Wu Y."/>
            <person name="Chen X."/>
        </authorList>
    </citation>
    <scope>NUCLEOTIDE SEQUENCE</scope>
</reference>
<proteinExistence type="evidence at transcript level"/>
<keyword evidence="1" id="KW-0812">Transmembrane</keyword>
<keyword evidence="1" id="KW-1133">Transmembrane helix</keyword>
<protein>
    <submittedName>
        <fullName evidence="2">OR6</fullName>
    </submittedName>
    <submittedName>
        <fullName evidence="3">OR7</fullName>
    </submittedName>
</protein>
<evidence type="ECO:0000313" key="3">
    <source>
        <dbReference type="EMBL" id="AWT23310.1"/>
    </source>
</evidence>